<dbReference type="KEGG" id="mmai:sS8_0758"/>
<dbReference type="PROSITE" id="PS00678">
    <property type="entry name" value="WD_REPEATS_1"/>
    <property type="match status" value="1"/>
</dbReference>
<evidence type="ECO:0000256" key="2">
    <source>
        <dbReference type="ARBA" id="ARBA00022737"/>
    </source>
</evidence>
<dbReference type="InterPro" id="IPR036322">
    <property type="entry name" value="WD40_repeat_dom_sf"/>
</dbReference>
<evidence type="ECO:0000256" key="1">
    <source>
        <dbReference type="ARBA" id="ARBA00022574"/>
    </source>
</evidence>
<feature type="repeat" description="WD" evidence="3">
    <location>
        <begin position="1"/>
        <end position="28"/>
    </location>
</feature>
<keyword evidence="2" id="KW-0677">Repeat</keyword>
<dbReference type="InterPro" id="IPR001680">
    <property type="entry name" value="WD40_rpt"/>
</dbReference>
<reference evidence="4 5" key="1">
    <citation type="submission" date="2016-12" db="EMBL/GenBank/DDBJ databases">
        <title>Genome sequencing of Methylocaldum marinum.</title>
        <authorList>
            <person name="Takeuchi M."/>
            <person name="Kamagata Y."/>
            <person name="Hiraoka S."/>
            <person name="Oshima K."/>
            <person name="Hattori M."/>
            <person name="Iwasaki W."/>
        </authorList>
    </citation>
    <scope>NUCLEOTIDE SEQUENCE [LARGE SCALE GENOMIC DNA]</scope>
    <source>
        <strain evidence="4 5">S8</strain>
    </source>
</reference>
<dbReference type="SUPFAM" id="SSF50978">
    <property type="entry name" value="WD40 repeat-like"/>
    <property type="match status" value="1"/>
</dbReference>
<evidence type="ECO:0000256" key="3">
    <source>
        <dbReference type="PROSITE-ProRule" id="PRU00221"/>
    </source>
</evidence>
<dbReference type="Proteomes" id="UP000266313">
    <property type="component" value="Chromosome"/>
</dbReference>
<dbReference type="PROSITE" id="PS50082">
    <property type="entry name" value="WD_REPEATS_2"/>
    <property type="match status" value="1"/>
</dbReference>
<name>A0A250KM16_9GAMM</name>
<dbReference type="Gene3D" id="2.130.10.10">
    <property type="entry name" value="YVTN repeat-like/Quinoprotein amine dehydrogenase"/>
    <property type="match status" value="1"/>
</dbReference>
<dbReference type="OrthoDB" id="134501at2"/>
<dbReference type="EMBL" id="AP017928">
    <property type="protein sequence ID" value="BBA32723.1"/>
    <property type="molecule type" value="Genomic_DNA"/>
</dbReference>
<proteinExistence type="predicted"/>
<dbReference type="RefSeq" id="WP_119628461.1">
    <property type="nucleotide sequence ID" value="NZ_AP017928.1"/>
</dbReference>
<dbReference type="InterPro" id="IPR019775">
    <property type="entry name" value="WD40_repeat_CS"/>
</dbReference>
<keyword evidence="1 3" id="KW-0853">WD repeat</keyword>
<dbReference type="InterPro" id="IPR015943">
    <property type="entry name" value="WD40/YVTN_repeat-like_dom_sf"/>
</dbReference>
<accession>A0A250KM16</accession>
<sequence length="71" mass="7650">MSNGLIAIGEYNGTIQIWDINKKELVGTHGVENDPILALAIDPRTSNMVAGTKKGKLFLLKANMERDGGIP</sequence>
<dbReference type="AlphaFoldDB" id="A0A250KM16"/>
<keyword evidence="5" id="KW-1185">Reference proteome</keyword>
<organism evidence="4 5">
    <name type="scientific">Methylocaldum marinum</name>
    <dbReference type="NCBI Taxonomy" id="1432792"/>
    <lineage>
        <taxon>Bacteria</taxon>
        <taxon>Pseudomonadati</taxon>
        <taxon>Pseudomonadota</taxon>
        <taxon>Gammaproteobacteria</taxon>
        <taxon>Methylococcales</taxon>
        <taxon>Methylococcaceae</taxon>
        <taxon>Methylocaldum</taxon>
    </lineage>
</organism>
<protein>
    <submittedName>
        <fullName evidence="4">MGC52698 protein</fullName>
    </submittedName>
</protein>
<evidence type="ECO:0000313" key="4">
    <source>
        <dbReference type="EMBL" id="BBA32723.1"/>
    </source>
</evidence>
<evidence type="ECO:0000313" key="5">
    <source>
        <dbReference type="Proteomes" id="UP000266313"/>
    </source>
</evidence>
<gene>
    <name evidence="4" type="ORF">sS8_0758</name>
</gene>